<dbReference type="Gene3D" id="2.40.50.100">
    <property type="match status" value="1"/>
</dbReference>
<accession>A0ABT0GHR5</accession>
<dbReference type="InterPro" id="IPR050334">
    <property type="entry name" value="Molybdenum_import_ModC"/>
</dbReference>
<evidence type="ECO:0000313" key="12">
    <source>
        <dbReference type="EMBL" id="MCK7594095.1"/>
    </source>
</evidence>
<evidence type="ECO:0000259" key="11">
    <source>
        <dbReference type="PROSITE" id="PS51866"/>
    </source>
</evidence>
<keyword evidence="2" id="KW-1003">Cell membrane</keyword>
<evidence type="ECO:0000313" key="13">
    <source>
        <dbReference type="Proteomes" id="UP001431449"/>
    </source>
</evidence>
<dbReference type="GO" id="GO:0005524">
    <property type="term" value="F:ATP binding"/>
    <property type="evidence" value="ECO:0007669"/>
    <property type="project" value="UniProtKB-KW"/>
</dbReference>
<keyword evidence="4" id="KW-0997">Cell inner membrane</keyword>
<dbReference type="NCBIfam" id="TIGR02142">
    <property type="entry name" value="modC_ABC"/>
    <property type="match status" value="1"/>
</dbReference>
<gene>
    <name evidence="12" type="primary">modC</name>
    <name evidence="12" type="ORF">M0G41_10465</name>
</gene>
<dbReference type="InterPro" id="IPR003439">
    <property type="entry name" value="ABC_transporter-like_ATP-bd"/>
</dbReference>
<proteinExistence type="predicted"/>
<organism evidence="12 13">
    <name type="scientific">Pseudomarimonas salicorniae</name>
    <dbReference type="NCBI Taxonomy" id="2933270"/>
    <lineage>
        <taxon>Bacteria</taxon>
        <taxon>Pseudomonadati</taxon>
        <taxon>Pseudomonadota</taxon>
        <taxon>Gammaproteobacteria</taxon>
        <taxon>Lysobacterales</taxon>
        <taxon>Lysobacteraceae</taxon>
        <taxon>Pseudomarimonas</taxon>
    </lineage>
</organism>
<comment type="caution">
    <text evidence="12">The sequence shown here is derived from an EMBL/GenBank/DDBJ whole genome shotgun (WGS) entry which is preliminary data.</text>
</comment>
<evidence type="ECO:0000256" key="3">
    <source>
        <dbReference type="ARBA" id="ARBA00022505"/>
    </source>
</evidence>
<dbReference type="InterPro" id="IPR011868">
    <property type="entry name" value="ModC_ABC_ATP-bd"/>
</dbReference>
<feature type="domain" description="Mop" evidence="11">
    <location>
        <begin position="296"/>
        <end position="361"/>
    </location>
</feature>
<keyword evidence="13" id="KW-1185">Reference proteome</keyword>
<dbReference type="EMBL" id="JALNMH010000008">
    <property type="protein sequence ID" value="MCK7594095.1"/>
    <property type="molecule type" value="Genomic_DNA"/>
</dbReference>
<keyword evidence="8" id="KW-0472">Membrane</keyword>
<keyword evidence="3 9" id="KW-0500">Molybdenum</keyword>
<evidence type="ECO:0000256" key="8">
    <source>
        <dbReference type="ARBA" id="ARBA00023136"/>
    </source>
</evidence>
<evidence type="ECO:0000256" key="4">
    <source>
        <dbReference type="ARBA" id="ARBA00022519"/>
    </source>
</evidence>
<reference evidence="12" key="1">
    <citation type="submission" date="2022-04" db="EMBL/GenBank/DDBJ databases">
        <title>Lysobacter sp. CAU 1642 isolated from sea sand.</title>
        <authorList>
            <person name="Kim W."/>
        </authorList>
    </citation>
    <scope>NUCLEOTIDE SEQUENCE</scope>
    <source>
        <strain evidence="12">CAU 1642</strain>
    </source>
</reference>
<dbReference type="PROSITE" id="PS50893">
    <property type="entry name" value="ABC_TRANSPORTER_2"/>
    <property type="match status" value="1"/>
</dbReference>
<keyword evidence="1" id="KW-0813">Transport</keyword>
<evidence type="ECO:0000256" key="2">
    <source>
        <dbReference type="ARBA" id="ARBA00022475"/>
    </source>
</evidence>
<dbReference type="PROSITE" id="PS51866">
    <property type="entry name" value="MOP"/>
    <property type="match status" value="1"/>
</dbReference>
<dbReference type="InterPro" id="IPR005116">
    <property type="entry name" value="Transp-assoc_OB_typ1"/>
</dbReference>
<evidence type="ECO:0000256" key="9">
    <source>
        <dbReference type="PROSITE-ProRule" id="PRU01213"/>
    </source>
</evidence>
<keyword evidence="7" id="KW-1278">Translocase</keyword>
<dbReference type="InterPro" id="IPR003593">
    <property type="entry name" value="AAA+_ATPase"/>
</dbReference>
<dbReference type="Pfam" id="PF00005">
    <property type="entry name" value="ABC_tran"/>
    <property type="match status" value="1"/>
</dbReference>
<dbReference type="RefSeq" id="WP_248209068.1">
    <property type="nucleotide sequence ID" value="NZ_JALNMH010000008.1"/>
</dbReference>
<dbReference type="Pfam" id="PF03459">
    <property type="entry name" value="TOBE"/>
    <property type="match status" value="1"/>
</dbReference>
<dbReference type="PANTHER" id="PTHR43514">
    <property type="entry name" value="ABC TRANSPORTER I FAMILY MEMBER 10"/>
    <property type="match status" value="1"/>
</dbReference>
<dbReference type="InterPro" id="IPR008995">
    <property type="entry name" value="Mo/tungstate-bd_C_term_dom"/>
</dbReference>
<feature type="domain" description="ABC transporter" evidence="10">
    <location>
        <begin position="1"/>
        <end position="237"/>
    </location>
</feature>
<dbReference type="SMART" id="SM00382">
    <property type="entry name" value="AAA"/>
    <property type="match status" value="1"/>
</dbReference>
<keyword evidence="6 12" id="KW-0067">ATP-binding</keyword>
<dbReference type="Gene3D" id="3.40.50.300">
    <property type="entry name" value="P-loop containing nucleotide triphosphate hydrolases"/>
    <property type="match status" value="1"/>
</dbReference>
<evidence type="ECO:0000256" key="1">
    <source>
        <dbReference type="ARBA" id="ARBA00022448"/>
    </source>
</evidence>
<dbReference type="SUPFAM" id="SSF52540">
    <property type="entry name" value="P-loop containing nucleoside triphosphate hydrolases"/>
    <property type="match status" value="1"/>
</dbReference>
<keyword evidence="5" id="KW-0547">Nucleotide-binding</keyword>
<dbReference type="SUPFAM" id="SSF50331">
    <property type="entry name" value="MOP-like"/>
    <property type="match status" value="1"/>
</dbReference>
<dbReference type="Proteomes" id="UP001431449">
    <property type="component" value="Unassembled WGS sequence"/>
</dbReference>
<name>A0ABT0GHR5_9GAMM</name>
<dbReference type="PANTHER" id="PTHR43514:SF4">
    <property type="entry name" value="ABC TRANSPORTER I FAMILY MEMBER 10"/>
    <property type="match status" value="1"/>
</dbReference>
<evidence type="ECO:0000259" key="10">
    <source>
        <dbReference type="PROSITE" id="PS50893"/>
    </source>
</evidence>
<protein>
    <submittedName>
        <fullName evidence="12">Molybdenum ABC transporter ATP-binding protein</fullName>
    </submittedName>
</protein>
<sequence length="361" mass="38926">MSRPPPTRVALDVRRETFHLACDLELPGDGVSAVYGRSGSGKTTLLRAVAGLEPSARGRIEVAGETWLDSAEGFDLPTWRRPLGFVFQEPSLLPHLDVLHNILFGAPGGSRAGSAPIREVIELLGLEGLLQRTPGSLSGGQQQRVAIARALASEPRLLLLDEPLSALDAPRRQEVLPWLARLKREARMPMLYVTHQSSEVLQLADHLTVLEEGQVEASGPLDRLLDRLHGTGPDAAEPCALLRGVVAGVDAAWGLVEVDCAGVPLWICAGRFVTGTPVRLRVEARDVSISLERPQRSSMQNLIHCRVLAVEPAAQPGQQLVRLGWADQQLWARITSRSIDALGLAPGVEAWAQVKAIALLG</sequence>
<evidence type="ECO:0000256" key="7">
    <source>
        <dbReference type="ARBA" id="ARBA00022967"/>
    </source>
</evidence>
<dbReference type="InterPro" id="IPR004606">
    <property type="entry name" value="Mop_domain"/>
</dbReference>
<dbReference type="InterPro" id="IPR027417">
    <property type="entry name" value="P-loop_NTPase"/>
</dbReference>
<evidence type="ECO:0000256" key="6">
    <source>
        <dbReference type="ARBA" id="ARBA00022840"/>
    </source>
</evidence>
<dbReference type="InterPro" id="IPR017871">
    <property type="entry name" value="ABC_transporter-like_CS"/>
</dbReference>
<evidence type="ECO:0000256" key="5">
    <source>
        <dbReference type="ARBA" id="ARBA00022741"/>
    </source>
</evidence>
<dbReference type="PROSITE" id="PS00211">
    <property type="entry name" value="ABC_TRANSPORTER_1"/>
    <property type="match status" value="1"/>
</dbReference>